<evidence type="ECO:0000256" key="8">
    <source>
        <dbReference type="SAM" id="SignalP"/>
    </source>
</evidence>
<accession>A0AB73SXU9</accession>
<dbReference type="CDD" id="cd06261">
    <property type="entry name" value="TM_PBP2"/>
    <property type="match status" value="1"/>
</dbReference>
<dbReference type="InterPro" id="IPR000515">
    <property type="entry name" value="MetI-like"/>
</dbReference>
<evidence type="ECO:0000256" key="2">
    <source>
        <dbReference type="ARBA" id="ARBA00022448"/>
    </source>
</evidence>
<dbReference type="SUPFAM" id="SSF161098">
    <property type="entry name" value="MetI-like"/>
    <property type="match status" value="1"/>
</dbReference>
<dbReference type="Pfam" id="PF00528">
    <property type="entry name" value="BPD_transp_1"/>
    <property type="match status" value="1"/>
</dbReference>
<proteinExistence type="inferred from homology"/>
<dbReference type="Gene3D" id="1.10.3720.10">
    <property type="entry name" value="MetI-like"/>
    <property type="match status" value="1"/>
</dbReference>
<feature type="transmembrane region" description="Helical" evidence="7">
    <location>
        <begin position="267"/>
        <end position="293"/>
    </location>
</feature>
<keyword evidence="2 7" id="KW-0813">Transport</keyword>
<feature type="chain" id="PRO_5044499612" evidence="8">
    <location>
        <begin position="20"/>
        <end position="304"/>
    </location>
</feature>
<evidence type="ECO:0000256" key="3">
    <source>
        <dbReference type="ARBA" id="ARBA00022475"/>
    </source>
</evidence>
<keyword evidence="8" id="KW-0732">Signal</keyword>
<keyword evidence="4 7" id="KW-0812">Transmembrane</keyword>
<gene>
    <name evidence="10" type="ORF">C7383_12128</name>
</gene>
<comment type="caution">
    <text evidence="10">The sequence shown here is derived from an EMBL/GenBank/DDBJ whole genome shotgun (WGS) entry which is preliminary data.</text>
</comment>
<dbReference type="Proteomes" id="UP000245412">
    <property type="component" value="Unassembled WGS sequence"/>
</dbReference>
<dbReference type="GO" id="GO:0055085">
    <property type="term" value="P:transmembrane transport"/>
    <property type="evidence" value="ECO:0007669"/>
    <property type="project" value="InterPro"/>
</dbReference>
<dbReference type="InterPro" id="IPR045621">
    <property type="entry name" value="BPD_transp_1_N"/>
</dbReference>
<comment type="similarity">
    <text evidence="7">Belongs to the binding-protein-dependent transport system permease family.</text>
</comment>
<feature type="signal peptide" evidence="8">
    <location>
        <begin position="1"/>
        <end position="19"/>
    </location>
</feature>
<evidence type="ECO:0000256" key="6">
    <source>
        <dbReference type="ARBA" id="ARBA00023136"/>
    </source>
</evidence>
<dbReference type="PANTHER" id="PTHR43163">
    <property type="entry name" value="DIPEPTIDE TRANSPORT SYSTEM PERMEASE PROTEIN DPPB-RELATED"/>
    <property type="match status" value="1"/>
</dbReference>
<dbReference type="EMBL" id="QGGY01000021">
    <property type="protein sequence ID" value="PWJ72163.1"/>
    <property type="molecule type" value="Genomic_DNA"/>
</dbReference>
<reference evidence="10 11" key="1">
    <citation type="submission" date="2018-05" db="EMBL/GenBank/DDBJ databases">
        <authorList>
            <person name="Goeker M."/>
            <person name="Huntemann M."/>
            <person name="Clum A."/>
            <person name="Pillay M."/>
            <person name="Palaniappan K."/>
            <person name="Varghese N."/>
            <person name="Mikhailova N."/>
            <person name="Stamatis D."/>
            <person name="Reddy T."/>
            <person name="Daum C."/>
            <person name="Shapiro N."/>
            <person name="Ivanova N."/>
            <person name="Kyrpides N."/>
            <person name="Woyke T."/>
        </authorList>
    </citation>
    <scope>NUCLEOTIDE SEQUENCE [LARGE SCALE GENOMIC DNA]</scope>
    <source>
        <strain evidence="10 11">DSM 26524</strain>
    </source>
</reference>
<name>A0AB73SXU9_9FIRM</name>
<protein>
    <submittedName>
        <fullName evidence="10">Peptide/nickel transport system permease protein</fullName>
    </submittedName>
</protein>
<evidence type="ECO:0000256" key="1">
    <source>
        <dbReference type="ARBA" id="ARBA00004651"/>
    </source>
</evidence>
<dbReference type="Pfam" id="PF19300">
    <property type="entry name" value="BPD_transp_1_N"/>
    <property type="match status" value="1"/>
</dbReference>
<keyword evidence="3" id="KW-1003">Cell membrane</keyword>
<keyword evidence="5 7" id="KW-1133">Transmembrane helix</keyword>
<dbReference type="GO" id="GO:0005886">
    <property type="term" value="C:plasma membrane"/>
    <property type="evidence" value="ECO:0007669"/>
    <property type="project" value="UniProtKB-SubCell"/>
</dbReference>
<feature type="transmembrane region" description="Helical" evidence="7">
    <location>
        <begin position="167"/>
        <end position="186"/>
    </location>
</feature>
<evidence type="ECO:0000313" key="11">
    <source>
        <dbReference type="Proteomes" id="UP000245412"/>
    </source>
</evidence>
<dbReference type="PROSITE" id="PS50928">
    <property type="entry name" value="ABC_TM1"/>
    <property type="match status" value="1"/>
</dbReference>
<keyword evidence="6 7" id="KW-0472">Membrane</keyword>
<evidence type="ECO:0000256" key="5">
    <source>
        <dbReference type="ARBA" id="ARBA00022989"/>
    </source>
</evidence>
<feature type="transmembrane region" description="Helical" evidence="7">
    <location>
        <begin position="128"/>
        <end position="147"/>
    </location>
</feature>
<dbReference type="InterPro" id="IPR035906">
    <property type="entry name" value="MetI-like_sf"/>
</dbReference>
<evidence type="ECO:0000259" key="9">
    <source>
        <dbReference type="PROSITE" id="PS50928"/>
    </source>
</evidence>
<dbReference type="PANTHER" id="PTHR43163:SF6">
    <property type="entry name" value="DIPEPTIDE TRANSPORT SYSTEM PERMEASE PROTEIN DPPB-RELATED"/>
    <property type="match status" value="1"/>
</dbReference>
<keyword evidence="11" id="KW-1185">Reference proteome</keyword>
<organism evidence="10 11">
    <name type="scientific">Murimonas intestini</name>
    <dbReference type="NCBI Taxonomy" id="1337051"/>
    <lineage>
        <taxon>Bacteria</taxon>
        <taxon>Bacillati</taxon>
        <taxon>Bacillota</taxon>
        <taxon>Clostridia</taxon>
        <taxon>Lachnospirales</taxon>
        <taxon>Lachnospiraceae</taxon>
        <taxon>Murimonas</taxon>
    </lineage>
</organism>
<feature type="transmembrane region" description="Helical" evidence="7">
    <location>
        <begin position="93"/>
        <end position="116"/>
    </location>
</feature>
<feature type="domain" description="ABC transmembrane type-1" evidence="9">
    <location>
        <begin position="89"/>
        <end position="290"/>
    </location>
</feature>
<evidence type="ECO:0000256" key="4">
    <source>
        <dbReference type="ARBA" id="ARBA00022692"/>
    </source>
</evidence>
<dbReference type="AlphaFoldDB" id="A0AB73SXU9"/>
<sequence length="304" mass="33479">MLVPVLFGISVLAFMLGMASPGDPVEAILNPDGTQIIDQKEYDIVRERLGLDDPVPVQYVKWLKNALTGELGRSFFTNKEIKEQMAYRLPYTIRLACFGMALTVVFGLLFGILMAMRRDGPVDHALRFLTTLMLSVPGFWLAILLILVFVEKLHLLPTSGLNGFSSYIMPGITVAISTIGVCARLTRTSILDELGKQYVTVASSKGLNARKVTMRHAFRNSLIPITTFLGNYFAGILGGSTIAEVIFNIPGIGNYAISAVKSRDYYVVQAYVLFTALVYVVMTLVIDLLYLVINPKIRAGEKIG</sequence>
<evidence type="ECO:0000256" key="7">
    <source>
        <dbReference type="RuleBase" id="RU363032"/>
    </source>
</evidence>
<feature type="transmembrane region" description="Helical" evidence="7">
    <location>
        <begin position="222"/>
        <end position="247"/>
    </location>
</feature>
<evidence type="ECO:0000313" key="10">
    <source>
        <dbReference type="EMBL" id="PWJ72163.1"/>
    </source>
</evidence>
<comment type="subcellular location">
    <subcellularLocation>
        <location evidence="1 7">Cell membrane</location>
        <topology evidence="1 7">Multi-pass membrane protein</topology>
    </subcellularLocation>
</comment>